<sequence length="116" mass="11755">MLATNGPLLPLASITAAAACLAAAGPLHAQADGRWRDGEQVYVKVCGHCHESGVGPVLKGRGLPAEALAPITRHGLSAMPAFRAAEIDDQALQALGDYLAQTPAPKAAPQSNGGKP</sequence>
<feature type="domain" description="Cytochrome c" evidence="6">
    <location>
        <begin position="33"/>
        <end position="103"/>
    </location>
</feature>
<dbReference type="AlphaFoldDB" id="A0A5N3P771"/>
<dbReference type="Proteomes" id="UP000325684">
    <property type="component" value="Unassembled WGS sequence"/>
</dbReference>
<dbReference type="Gene3D" id="1.10.760.10">
    <property type="entry name" value="Cytochrome c-like domain"/>
    <property type="match status" value="1"/>
</dbReference>
<proteinExistence type="predicted"/>
<feature type="signal peptide" evidence="5">
    <location>
        <begin position="1"/>
        <end position="29"/>
    </location>
</feature>
<dbReference type="OrthoDB" id="5523448at2"/>
<keyword evidence="5" id="KW-0732">Signal</keyword>
<evidence type="ECO:0000256" key="1">
    <source>
        <dbReference type="ARBA" id="ARBA00022617"/>
    </source>
</evidence>
<evidence type="ECO:0000313" key="8">
    <source>
        <dbReference type="Proteomes" id="UP000325684"/>
    </source>
</evidence>
<accession>A0A5N3P771</accession>
<keyword evidence="1 4" id="KW-0349">Heme</keyword>
<dbReference type="Pfam" id="PF13442">
    <property type="entry name" value="Cytochrome_CBB3"/>
    <property type="match status" value="1"/>
</dbReference>
<name>A0A5N3P771_9HYPH</name>
<dbReference type="GO" id="GO:0009055">
    <property type="term" value="F:electron transfer activity"/>
    <property type="evidence" value="ECO:0007669"/>
    <property type="project" value="InterPro"/>
</dbReference>
<evidence type="ECO:0000259" key="6">
    <source>
        <dbReference type="PROSITE" id="PS51007"/>
    </source>
</evidence>
<dbReference type="GO" id="GO:0046872">
    <property type="term" value="F:metal ion binding"/>
    <property type="evidence" value="ECO:0007669"/>
    <property type="project" value="UniProtKB-KW"/>
</dbReference>
<dbReference type="InterPro" id="IPR036909">
    <property type="entry name" value="Cyt_c-like_dom_sf"/>
</dbReference>
<evidence type="ECO:0000256" key="5">
    <source>
        <dbReference type="SAM" id="SignalP"/>
    </source>
</evidence>
<dbReference type="PROSITE" id="PS51007">
    <property type="entry name" value="CYTC"/>
    <property type="match status" value="1"/>
</dbReference>
<evidence type="ECO:0000313" key="7">
    <source>
        <dbReference type="EMBL" id="KAB0265574.1"/>
    </source>
</evidence>
<dbReference type="EMBL" id="VCMV01000033">
    <property type="protein sequence ID" value="KAB0265574.1"/>
    <property type="molecule type" value="Genomic_DNA"/>
</dbReference>
<keyword evidence="3 4" id="KW-0408">Iron</keyword>
<comment type="caution">
    <text evidence="7">The sequence shown here is derived from an EMBL/GenBank/DDBJ whole genome shotgun (WGS) entry which is preliminary data.</text>
</comment>
<dbReference type="SUPFAM" id="SSF46626">
    <property type="entry name" value="Cytochrome c"/>
    <property type="match status" value="1"/>
</dbReference>
<dbReference type="GO" id="GO:0020037">
    <property type="term" value="F:heme binding"/>
    <property type="evidence" value="ECO:0007669"/>
    <property type="project" value="InterPro"/>
</dbReference>
<keyword evidence="8" id="KW-1185">Reference proteome</keyword>
<reference evidence="7 8" key="1">
    <citation type="journal article" date="2019" name="Microorganisms">
        <title>Genome Insights into the Novel Species Microvirga brassicacearum, a Rapeseed Endophyte with Biotechnological Potential.</title>
        <authorList>
            <person name="Jimenez-Gomez A."/>
            <person name="Saati-Santamaria Z."/>
            <person name="Igual J.M."/>
            <person name="Rivas R."/>
            <person name="Mateos P.F."/>
            <person name="Garcia-Fraile P."/>
        </authorList>
    </citation>
    <scope>NUCLEOTIDE SEQUENCE [LARGE SCALE GENOMIC DNA]</scope>
    <source>
        <strain evidence="7 8">CDVBN77</strain>
    </source>
</reference>
<organism evidence="7 8">
    <name type="scientific">Microvirga brassicacearum</name>
    <dbReference type="NCBI Taxonomy" id="2580413"/>
    <lineage>
        <taxon>Bacteria</taxon>
        <taxon>Pseudomonadati</taxon>
        <taxon>Pseudomonadota</taxon>
        <taxon>Alphaproteobacteria</taxon>
        <taxon>Hyphomicrobiales</taxon>
        <taxon>Methylobacteriaceae</taxon>
        <taxon>Microvirga</taxon>
    </lineage>
</organism>
<dbReference type="InterPro" id="IPR009056">
    <property type="entry name" value="Cyt_c-like_dom"/>
</dbReference>
<gene>
    <name evidence="7" type="ORF">FEZ63_18070</name>
</gene>
<keyword evidence="2 4" id="KW-0479">Metal-binding</keyword>
<evidence type="ECO:0000256" key="2">
    <source>
        <dbReference type="ARBA" id="ARBA00022723"/>
    </source>
</evidence>
<evidence type="ECO:0000256" key="3">
    <source>
        <dbReference type="ARBA" id="ARBA00023004"/>
    </source>
</evidence>
<evidence type="ECO:0000256" key="4">
    <source>
        <dbReference type="PROSITE-ProRule" id="PRU00433"/>
    </source>
</evidence>
<protein>
    <submittedName>
        <fullName evidence="7">Cytochrome c</fullName>
    </submittedName>
</protein>
<feature type="chain" id="PRO_5024398594" evidence="5">
    <location>
        <begin position="30"/>
        <end position="116"/>
    </location>
</feature>
<dbReference type="RefSeq" id="WP_150947073.1">
    <property type="nucleotide sequence ID" value="NZ_VCMV01000033.1"/>
</dbReference>